<dbReference type="Proteomes" id="UP000324222">
    <property type="component" value="Unassembled WGS sequence"/>
</dbReference>
<name>A0A5B7JJR8_PORTR</name>
<dbReference type="AlphaFoldDB" id="A0A5B7JJR8"/>
<organism evidence="2 3">
    <name type="scientific">Portunus trituberculatus</name>
    <name type="common">Swimming crab</name>
    <name type="synonym">Neptunus trituberculatus</name>
    <dbReference type="NCBI Taxonomy" id="210409"/>
    <lineage>
        <taxon>Eukaryota</taxon>
        <taxon>Metazoa</taxon>
        <taxon>Ecdysozoa</taxon>
        <taxon>Arthropoda</taxon>
        <taxon>Crustacea</taxon>
        <taxon>Multicrustacea</taxon>
        <taxon>Malacostraca</taxon>
        <taxon>Eumalacostraca</taxon>
        <taxon>Eucarida</taxon>
        <taxon>Decapoda</taxon>
        <taxon>Pleocyemata</taxon>
        <taxon>Brachyura</taxon>
        <taxon>Eubrachyura</taxon>
        <taxon>Portunoidea</taxon>
        <taxon>Portunidae</taxon>
        <taxon>Portuninae</taxon>
        <taxon>Portunus</taxon>
    </lineage>
</organism>
<feature type="transmembrane region" description="Helical" evidence="1">
    <location>
        <begin position="12"/>
        <end position="33"/>
    </location>
</feature>
<evidence type="ECO:0000256" key="1">
    <source>
        <dbReference type="SAM" id="Phobius"/>
    </source>
</evidence>
<proteinExistence type="predicted"/>
<gene>
    <name evidence="2" type="ORF">E2C01_088574</name>
</gene>
<comment type="caution">
    <text evidence="2">The sequence shown here is derived from an EMBL/GenBank/DDBJ whole genome shotgun (WGS) entry which is preliminary data.</text>
</comment>
<keyword evidence="3" id="KW-1185">Reference proteome</keyword>
<dbReference type="EMBL" id="VSRR010094898">
    <property type="protein sequence ID" value="MPC93447.1"/>
    <property type="molecule type" value="Genomic_DNA"/>
</dbReference>
<accession>A0A5B7JJR8</accession>
<dbReference type="OrthoDB" id="19830at2759"/>
<evidence type="ECO:0000313" key="3">
    <source>
        <dbReference type="Proteomes" id="UP000324222"/>
    </source>
</evidence>
<keyword evidence="1" id="KW-1133">Transmembrane helix</keyword>
<keyword evidence="1" id="KW-0812">Transmembrane</keyword>
<keyword evidence="1" id="KW-0472">Membrane</keyword>
<reference evidence="2 3" key="1">
    <citation type="submission" date="2019-05" db="EMBL/GenBank/DDBJ databases">
        <title>Another draft genome of Portunus trituberculatus and its Hox gene families provides insights of decapod evolution.</title>
        <authorList>
            <person name="Jeong J.-H."/>
            <person name="Song I."/>
            <person name="Kim S."/>
            <person name="Choi T."/>
            <person name="Kim D."/>
            <person name="Ryu S."/>
            <person name="Kim W."/>
        </authorList>
    </citation>
    <scope>NUCLEOTIDE SEQUENCE [LARGE SCALE GENOMIC DNA]</scope>
    <source>
        <tissue evidence="2">Muscle</tissue>
    </source>
</reference>
<protein>
    <submittedName>
        <fullName evidence="2">Uncharacterized protein</fullName>
    </submittedName>
</protein>
<evidence type="ECO:0000313" key="2">
    <source>
        <dbReference type="EMBL" id="MPC93447.1"/>
    </source>
</evidence>
<sequence>MWSSFKTSVTSPPGHVALDCCFVYVLCAFLPSLRPAERFPRVQKGPLKTPGE</sequence>